<sequence>MHIITPLLLLAVIFLLYRVLMGRKDQSAQPSDLAMIKEAIVKLGSDIDDLKTQIEKLKKQNTKESDDKLNLKDD</sequence>
<feature type="coiled-coil region" evidence="1">
    <location>
        <begin position="40"/>
        <end position="74"/>
    </location>
</feature>
<protein>
    <recommendedName>
        <fullName evidence="4">Phage shock protein B</fullName>
    </recommendedName>
</protein>
<evidence type="ECO:0000313" key="2">
    <source>
        <dbReference type="EMBL" id="SPT69981.1"/>
    </source>
</evidence>
<name>A0A2X0VAD8_9GAMM</name>
<keyword evidence="3" id="KW-1185">Reference proteome</keyword>
<dbReference type="EMBL" id="UAPV01000001">
    <property type="protein sequence ID" value="SPT69981.1"/>
    <property type="molecule type" value="Genomic_DNA"/>
</dbReference>
<dbReference type="AlphaFoldDB" id="A0A2X0VAD8"/>
<keyword evidence="1" id="KW-0175">Coiled coil</keyword>
<proteinExistence type="predicted"/>
<evidence type="ECO:0000256" key="1">
    <source>
        <dbReference type="SAM" id="Coils"/>
    </source>
</evidence>
<evidence type="ECO:0000313" key="3">
    <source>
        <dbReference type="Proteomes" id="UP000250086"/>
    </source>
</evidence>
<accession>A0A2X0VAD8</accession>
<evidence type="ECO:0008006" key="4">
    <source>
        <dbReference type="Google" id="ProtNLM"/>
    </source>
</evidence>
<gene>
    <name evidence="2" type="ORF">NCTC13093_01379</name>
</gene>
<dbReference type="RefSeq" id="WP_113744099.1">
    <property type="nucleotide sequence ID" value="NZ_UAPU01000007.1"/>
</dbReference>
<organism evidence="2 3">
    <name type="scientific">Anaerobiospirillum thomasii</name>
    <dbReference type="NCBI Taxonomy" id="179995"/>
    <lineage>
        <taxon>Bacteria</taxon>
        <taxon>Pseudomonadati</taxon>
        <taxon>Pseudomonadota</taxon>
        <taxon>Gammaproteobacteria</taxon>
        <taxon>Aeromonadales</taxon>
        <taxon>Succinivibrionaceae</taxon>
        <taxon>Anaerobiospirillum</taxon>
    </lineage>
</organism>
<dbReference type="Proteomes" id="UP000250086">
    <property type="component" value="Unassembled WGS sequence"/>
</dbReference>
<reference evidence="2 3" key="1">
    <citation type="submission" date="2018-06" db="EMBL/GenBank/DDBJ databases">
        <authorList>
            <consortium name="Pathogen Informatics"/>
            <person name="Doyle S."/>
        </authorList>
    </citation>
    <scope>NUCLEOTIDE SEQUENCE [LARGE SCALE GENOMIC DNA]</scope>
    <source>
        <strain evidence="2 3">NCTC13093</strain>
    </source>
</reference>